<gene>
    <name evidence="2" type="ORF">FKR84_07985</name>
</gene>
<keyword evidence="1" id="KW-0732">Signal</keyword>
<organism evidence="2 3">
    <name type="scientific">Haloflavibacter putidus</name>
    <dbReference type="NCBI Taxonomy" id="2576776"/>
    <lineage>
        <taxon>Bacteria</taxon>
        <taxon>Pseudomonadati</taxon>
        <taxon>Bacteroidota</taxon>
        <taxon>Flavobacteriia</taxon>
        <taxon>Flavobacteriales</taxon>
        <taxon>Flavobacteriaceae</taxon>
        <taxon>Haloflavibacter</taxon>
    </lineage>
</organism>
<comment type="caution">
    <text evidence="2">The sequence shown here is derived from an EMBL/GenBank/DDBJ whole genome shotgun (WGS) entry which is preliminary data.</text>
</comment>
<evidence type="ECO:0000313" key="2">
    <source>
        <dbReference type="EMBL" id="TQD38908.1"/>
    </source>
</evidence>
<accession>A0A507ZT62</accession>
<dbReference type="OrthoDB" id="1428799at2"/>
<keyword evidence="3" id="KW-1185">Reference proteome</keyword>
<reference evidence="2 3" key="1">
    <citation type="submission" date="2019-06" db="EMBL/GenBank/DDBJ databases">
        <title>Flavibacter putida gen. nov., sp. nov., a novel marine bacterium of the family Flavobacteriaceae isolated from coastal seawater.</title>
        <authorList>
            <person name="Feng X."/>
        </authorList>
    </citation>
    <scope>NUCLEOTIDE SEQUENCE [LARGE SCALE GENOMIC DNA]</scope>
    <source>
        <strain evidence="2 3">PLHSN227</strain>
    </source>
</reference>
<dbReference type="RefSeq" id="WP_141421766.1">
    <property type="nucleotide sequence ID" value="NZ_VIAR01000006.1"/>
</dbReference>
<proteinExistence type="predicted"/>
<protein>
    <submittedName>
        <fullName evidence="2">Uncharacterized protein</fullName>
    </submittedName>
</protein>
<feature type="signal peptide" evidence="1">
    <location>
        <begin position="1"/>
        <end position="19"/>
    </location>
</feature>
<dbReference type="PROSITE" id="PS51257">
    <property type="entry name" value="PROKAR_LIPOPROTEIN"/>
    <property type="match status" value="1"/>
</dbReference>
<feature type="chain" id="PRO_5021426043" evidence="1">
    <location>
        <begin position="20"/>
        <end position="271"/>
    </location>
</feature>
<dbReference type="EMBL" id="VIAR01000006">
    <property type="protein sequence ID" value="TQD38908.1"/>
    <property type="molecule type" value="Genomic_DNA"/>
</dbReference>
<evidence type="ECO:0000313" key="3">
    <source>
        <dbReference type="Proteomes" id="UP000317169"/>
    </source>
</evidence>
<name>A0A507ZT62_9FLAO</name>
<dbReference type="AlphaFoldDB" id="A0A507ZT62"/>
<sequence>MKKVLIFFLIGFIFSSCSSDDSNLDNSVDYSDYVTENGIETDINFMPAEKYSDLDSPQPPSLQLRLATTEIYPCVNYGLVTSEFIIGNELIIRFDEVTEPEICLTALGPAISYINLPKNISKLTFINANVIDKYALEINEEKVSVSLLESNFTSSLHDKTFRIPENSFAYVCGTNTNNTYIYEDFLTILEEDESFTEFTFEGEGRIPYPESTQGHWVNHPSRFFLYSNESEFENLENTLHEYSNQNIEENSGVTIAIYGWNNKKYYSWLND</sequence>
<dbReference type="Proteomes" id="UP000317169">
    <property type="component" value="Unassembled WGS sequence"/>
</dbReference>
<evidence type="ECO:0000256" key="1">
    <source>
        <dbReference type="SAM" id="SignalP"/>
    </source>
</evidence>